<sequence length="158" mass="16859">MHMQASASTGSTATVSSAWARVAAFASAVDAGLDRWLADRYRIGLTDCRALAALGQAADQELRVSELAQQVGLNQSSATRLVSRLEAKKLVRRDLCADDGRGVYAVLTAPGEALLGDLRTPYEERVRELLSSAAERFPELDLRQLSDALGEVAALLSG</sequence>
<dbReference type="KEGG" id="atl:Athai_05960"/>
<accession>A0A7R7HUX2</accession>
<dbReference type="RefSeq" id="WP_203960041.1">
    <property type="nucleotide sequence ID" value="NZ_AP023355.1"/>
</dbReference>
<reference evidence="2 3" key="1">
    <citation type="submission" date="2020-08" db="EMBL/GenBank/DDBJ databases">
        <title>Whole genome shotgun sequence of Actinocatenispora thailandica NBRC 105041.</title>
        <authorList>
            <person name="Komaki H."/>
            <person name="Tamura T."/>
        </authorList>
    </citation>
    <scope>NUCLEOTIDE SEQUENCE [LARGE SCALE GENOMIC DNA]</scope>
    <source>
        <strain evidence="2 3">NBRC 105041</strain>
    </source>
</reference>
<evidence type="ECO:0000313" key="2">
    <source>
        <dbReference type="EMBL" id="BCJ33093.1"/>
    </source>
</evidence>
<dbReference type="InterPro" id="IPR000835">
    <property type="entry name" value="HTH_MarR-typ"/>
</dbReference>
<dbReference type="PRINTS" id="PR00598">
    <property type="entry name" value="HTHMARR"/>
</dbReference>
<dbReference type="EMBL" id="AP023355">
    <property type="protein sequence ID" value="BCJ33093.1"/>
    <property type="molecule type" value="Genomic_DNA"/>
</dbReference>
<dbReference type="GO" id="GO:0003700">
    <property type="term" value="F:DNA-binding transcription factor activity"/>
    <property type="evidence" value="ECO:0007669"/>
    <property type="project" value="InterPro"/>
</dbReference>
<gene>
    <name evidence="2" type="ORF">Athai_05960</name>
</gene>
<proteinExistence type="predicted"/>
<dbReference type="Gene3D" id="1.10.10.10">
    <property type="entry name" value="Winged helix-like DNA-binding domain superfamily/Winged helix DNA-binding domain"/>
    <property type="match status" value="1"/>
</dbReference>
<dbReference type="PROSITE" id="PS50995">
    <property type="entry name" value="HTH_MARR_2"/>
    <property type="match status" value="1"/>
</dbReference>
<dbReference type="PANTHER" id="PTHR33164">
    <property type="entry name" value="TRANSCRIPTIONAL REGULATOR, MARR FAMILY"/>
    <property type="match status" value="1"/>
</dbReference>
<dbReference type="Pfam" id="PF12802">
    <property type="entry name" value="MarR_2"/>
    <property type="match status" value="1"/>
</dbReference>
<dbReference type="AlphaFoldDB" id="A0A7R7HUX2"/>
<evidence type="ECO:0000259" key="1">
    <source>
        <dbReference type="PROSITE" id="PS50995"/>
    </source>
</evidence>
<dbReference type="PANTHER" id="PTHR33164:SF99">
    <property type="entry name" value="MARR FAMILY REGULATORY PROTEIN"/>
    <property type="match status" value="1"/>
</dbReference>
<keyword evidence="3" id="KW-1185">Reference proteome</keyword>
<dbReference type="SMART" id="SM00347">
    <property type="entry name" value="HTH_MARR"/>
    <property type="match status" value="1"/>
</dbReference>
<dbReference type="InterPro" id="IPR036388">
    <property type="entry name" value="WH-like_DNA-bd_sf"/>
</dbReference>
<feature type="domain" description="HTH marR-type" evidence="1">
    <location>
        <begin position="15"/>
        <end position="154"/>
    </location>
</feature>
<evidence type="ECO:0000313" key="3">
    <source>
        <dbReference type="Proteomes" id="UP000611640"/>
    </source>
</evidence>
<name>A0A7R7HUX2_9ACTN</name>
<dbReference type="Proteomes" id="UP000611640">
    <property type="component" value="Chromosome"/>
</dbReference>
<dbReference type="SUPFAM" id="SSF46785">
    <property type="entry name" value="Winged helix' DNA-binding domain"/>
    <property type="match status" value="1"/>
</dbReference>
<organism evidence="2 3">
    <name type="scientific">Actinocatenispora thailandica</name>
    <dbReference type="NCBI Taxonomy" id="227318"/>
    <lineage>
        <taxon>Bacteria</taxon>
        <taxon>Bacillati</taxon>
        <taxon>Actinomycetota</taxon>
        <taxon>Actinomycetes</taxon>
        <taxon>Micromonosporales</taxon>
        <taxon>Micromonosporaceae</taxon>
        <taxon>Actinocatenispora</taxon>
    </lineage>
</organism>
<dbReference type="GO" id="GO:0006950">
    <property type="term" value="P:response to stress"/>
    <property type="evidence" value="ECO:0007669"/>
    <property type="project" value="TreeGrafter"/>
</dbReference>
<protein>
    <recommendedName>
        <fullName evidence="1">HTH marR-type domain-containing protein</fullName>
    </recommendedName>
</protein>
<dbReference type="InterPro" id="IPR036390">
    <property type="entry name" value="WH_DNA-bd_sf"/>
</dbReference>
<dbReference type="InterPro" id="IPR039422">
    <property type="entry name" value="MarR/SlyA-like"/>
</dbReference>